<proteinExistence type="predicted"/>
<comment type="subcellular location">
    <subcellularLocation>
        <location evidence="1">Cell membrane</location>
        <topology evidence="1">Multi-pass membrane protein</topology>
    </subcellularLocation>
</comment>
<dbReference type="EMBL" id="WTVM01000024">
    <property type="protein sequence ID" value="NMG02497.1"/>
    <property type="molecule type" value="Genomic_DNA"/>
</dbReference>
<evidence type="ECO:0000259" key="9">
    <source>
        <dbReference type="PROSITE" id="PS50893"/>
    </source>
</evidence>
<evidence type="ECO:0000256" key="3">
    <source>
        <dbReference type="ARBA" id="ARBA00022692"/>
    </source>
</evidence>
<dbReference type="Gene3D" id="3.40.50.300">
    <property type="entry name" value="P-loop containing nucleotide triphosphate hydrolases"/>
    <property type="match status" value="1"/>
</dbReference>
<dbReference type="Gene3D" id="1.20.1560.10">
    <property type="entry name" value="ABC transporter type 1, transmembrane domain"/>
    <property type="match status" value="1"/>
</dbReference>
<dbReference type="Proteomes" id="UP000599523">
    <property type="component" value="Unassembled WGS sequence"/>
</dbReference>
<gene>
    <name evidence="11" type="ORF">GPA21_05875</name>
</gene>
<dbReference type="GO" id="GO:0016887">
    <property type="term" value="F:ATP hydrolysis activity"/>
    <property type="evidence" value="ECO:0007669"/>
    <property type="project" value="InterPro"/>
</dbReference>
<dbReference type="InterPro" id="IPR036640">
    <property type="entry name" value="ABC1_TM_sf"/>
</dbReference>
<keyword evidence="3 8" id="KW-0812">Transmembrane</keyword>
<protein>
    <submittedName>
        <fullName evidence="11">ATP-binding cassette domain-containing protein</fullName>
    </submittedName>
</protein>
<dbReference type="PROSITE" id="PS00211">
    <property type="entry name" value="ABC_TRANSPORTER_1"/>
    <property type="match status" value="1"/>
</dbReference>
<feature type="transmembrane region" description="Helical" evidence="8">
    <location>
        <begin position="278"/>
        <end position="298"/>
    </location>
</feature>
<name>A0A972JAJ9_9RHOO</name>
<dbReference type="SUPFAM" id="SSF52540">
    <property type="entry name" value="P-loop containing nucleoside triphosphate hydrolases"/>
    <property type="match status" value="1"/>
</dbReference>
<dbReference type="InterPro" id="IPR027417">
    <property type="entry name" value="P-loop_NTPase"/>
</dbReference>
<dbReference type="Pfam" id="PF00005">
    <property type="entry name" value="ABC_tran"/>
    <property type="match status" value="1"/>
</dbReference>
<evidence type="ECO:0000313" key="11">
    <source>
        <dbReference type="EMBL" id="NMG02497.1"/>
    </source>
</evidence>
<dbReference type="GO" id="GO:0005886">
    <property type="term" value="C:plasma membrane"/>
    <property type="evidence" value="ECO:0007669"/>
    <property type="project" value="UniProtKB-SubCell"/>
</dbReference>
<keyword evidence="5 11" id="KW-0067">ATP-binding</keyword>
<dbReference type="PROSITE" id="PS50893">
    <property type="entry name" value="ABC_TRANSPORTER_2"/>
    <property type="match status" value="1"/>
</dbReference>
<keyword evidence="4" id="KW-0547">Nucleotide-binding</keyword>
<dbReference type="AlphaFoldDB" id="A0A972JAJ9"/>
<feature type="transmembrane region" description="Helical" evidence="8">
    <location>
        <begin position="47"/>
        <end position="69"/>
    </location>
</feature>
<dbReference type="InterPro" id="IPR039421">
    <property type="entry name" value="Type_1_exporter"/>
</dbReference>
<dbReference type="RefSeq" id="WP_168987279.1">
    <property type="nucleotide sequence ID" value="NZ_CAWPHM010000166.1"/>
</dbReference>
<evidence type="ECO:0000256" key="2">
    <source>
        <dbReference type="ARBA" id="ARBA00022475"/>
    </source>
</evidence>
<dbReference type="InterPro" id="IPR003593">
    <property type="entry name" value="AAA+_ATPase"/>
</dbReference>
<reference evidence="11" key="1">
    <citation type="submission" date="2019-12" db="EMBL/GenBank/DDBJ databases">
        <title>Comparative genomics gives insights into the taxonomy of the Azoarcus-Aromatoleum group and reveals separate origins of nif in the plant-associated Azoarcus and non-plant-associated Aromatoleum sub-groups.</title>
        <authorList>
            <person name="Lafos M."/>
            <person name="Maluk M."/>
            <person name="Batista M."/>
            <person name="Junghare M."/>
            <person name="Carmona M."/>
            <person name="Faoro H."/>
            <person name="Cruz L.M."/>
            <person name="Battistoni F."/>
            <person name="De Souza E."/>
            <person name="Pedrosa F."/>
            <person name="Chen W.-M."/>
            <person name="Poole P.S."/>
            <person name="Dixon R.A."/>
            <person name="James E.K."/>
        </authorList>
    </citation>
    <scope>NUCLEOTIDE SEQUENCE</scope>
    <source>
        <strain evidence="11">NSC3</strain>
    </source>
</reference>
<feature type="domain" description="ABC transmembrane type-1" evidence="10">
    <location>
        <begin position="49"/>
        <end position="335"/>
    </location>
</feature>
<feature type="domain" description="ABC transporter" evidence="9">
    <location>
        <begin position="369"/>
        <end position="612"/>
    </location>
</feature>
<evidence type="ECO:0000313" key="12">
    <source>
        <dbReference type="Proteomes" id="UP000599523"/>
    </source>
</evidence>
<keyword evidence="6 8" id="KW-1133">Transmembrane helix</keyword>
<dbReference type="PANTHER" id="PTHR24221">
    <property type="entry name" value="ATP-BINDING CASSETTE SUB-FAMILY B"/>
    <property type="match status" value="1"/>
</dbReference>
<dbReference type="Pfam" id="PF00664">
    <property type="entry name" value="ABC_membrane"/>
    <property type="match status" value="1"/>
</dbReference>
<accession>A0A972JAJ9</accession>
<keyword evidence="12" id="KW-1185">Reference proteome</keyword>
<evidence type="ECO:0000256" key="6">
    <source>
        <dbReference type="ARBA" id="ARBA00022989"/>
    </source>
</evidence>
<dbReference type="SUPFAM" id="SSF90123">
    <property type="entry name" value="ABC transporter transmembrane region"/>
    <property type="match status" value="1"/>
</dbReference>
<dbReference type="GO" id="GO:0005524">
    <property type="term" value="F:ATP binding"/>
    <property type="evidence" value="ECO:0007669"/>
    <property type="project" value="UniProtKB-KW"/>
</dbReference>
<dbReference type="InterPro" id="IPR017871">
    <property type="entry name" value="ABC_transporter-like_CS"/>
</dbReference>
<dbReference type="GO" id="GO:0034040">
    <property type="term" value="F:ATPase-coupled lipid transmembrane transporter activity"/>
    <property type="evidence" value="ECO:0007669"/>
    <property type="project" value="TreeGrafter"/>
</dbReference>
<dbReference type="PANTHER" id="PTHR24221:SF203">
    <property type="entry name" value="ATP-BINDING_PERMEASE FUSION ABC TRANSPORTER-RELATED"/>
    <property type="match status" value="1"/>
</dbReference>
<sequence>MAALPLETHLFRFFESKVDPYPEAAPQPAPRGFFAFLWAGTEGMRPYILGMTLLTAAIGVFEAVLFAMLGHVVDWLAGTEPAQLWVDHGGTLILLGAVIMGSTFLVALQTMIKHQTLAGNFPMRLRWNFHRLMLGQSLAFYQDEFAGRVSAKVMQTALAVRDTCLIMTDILVFVTIYFVTMIIIVGGFDAWLMVPFFTWVALYAVALRWFVPRLAKVSRRQADARALMTGRITDAYTNISTVKLFSHAGREAGYARSAMQEFMGTVHAQMRLVSGMEIVIHALSMALILGIAGTALWLWSAGQVGVGALAAATAMALRLNGMSHWIMWEMASLFEQVGTVQDGINTLSRPHAVVDRDDAKTLTVSRGEVRFDQVCFAYGAKGADARRVIDDFSLTIRPGEKIGVVGRSGAGKSTLVNLLLRFHDVESGRILIDGQDVASVTQNSLREHIGMVTQDTSLLHRSVRDNILYGRPQASDAEMIRAAERAEAHEFVLGLSDPKGRTGYDAHVGERGVKLSGGQRQRIAIARVMLKDAPILILDEATSALDSEIEAAIQASLYRLMEGKTVIAIAHRLSTIAAMDRLVVIDEGRIVEEGDHHSLLARDGLYARLWAHQSGGFLGEADGGPLKVSETDAAGPVVV</sequence>
<evidence type="ECO:0000256" key="8">
    <source>
        <dbReference type="SAM" id="Phobius"/>
    </source>
</evidence>
<comment type="caution">
    <text evidence="11">The sequence shown here is derived from an EMBL/GenBank/DDBJ whole genome shotgun (WGS) entry which is preliminary data.</text>
</comment>
<dbReference type="InterPro" id="IPR003439">
    <property type="entry name" value="ABC_transporter-like_ATP-bd"/>
</dbReference>
<dbReference type="InterPro" id="IPR011527">
    <property type="entry name" value="ABC1_TM_dom"/>
</dbReference>
<dbReference type="SMART" id="SM00382">
    <property type="entry name" value="AAA"/>
    <property type="match status" value="1"/>
</dbReference>
<dbReference type="FunFam" id="3.40.50.300:FF:000218">
    <property type="entry name" value="Multidrug ABC transporter ATP-binding protein"/>
    <property type="match status" value="1"/>
</dbReference>
<feature type="transmembrane region" description="Helical" evidence="8">
    <location>
        <begin position="89"/>
        <end position="108"/>
    </location>
</feature>
<dbReference type="FunFam" id="1.20.1560.10:FF:000070">
    <property type="entry name" value="Multidrug ABC transporter ATP-binding protein"/>
    <property type="match status" value="1"/>
</dbReference>
<evidence type="ECO:0000259" key="10">
    <source>
        <dbReference type="PROSITE" id="PS50929"/>
    </source>
</evidence>
<evidence type="ECO:0000256" key="7">
    <source>
        <dbReference type="ARBA" id="ARBA00023136"/>
    </source>
</evidence>
<keyword evidence="7 8" id="KW-0472">Membrane</keyword>
<evidence type="ECO:0000256" key="4">
    <source>
        <dbReference type="ARBA" id="ARBA00022741"/>
    </source>
</evidence>
<keyword evidence="2" id="KW-1003">Cell membrane</keyword>
<dbReference type="PROSITE" id="PS50929">
    <property type="entry name" value="ABC_TM1F"/>
    <property type="match status" value="1"/>
</dbReference>
<evidence type="ECO:0000256" key="5">
    <source>
        <dbReference type="ARBA" id="ARBA00022840"/>
    </source>
</evidence>
<feature type="transmembrane region" description="Helical" evidence="8">
    <location>
        <begin position="164"/>
        <end position="184"/>
    </location>
</feature>
<feature type="transmembrane region" description="Helical" evidence="8">
    <location>
        <begin position="190"/>
        <end position="211"/>
    </location>
</feature>
<organism evidence="11 12">
    <name type="scientific">Azoarcus taiwanensis</name>
    <dbReference type="NCBI Taxonomy" id="666964"/>
    <lineage>
        <taxon>Bacteria</taxon>
        <taxon>Pseudomonadati</taxon>
        <taxon>Pseudomonadota</taxon>
        <taxon>Betaproteobacteria</taxon>
        <taxon>Rhodocyclales</taxon>
        <taxon>Zoogloeaceae</taxon>
        <taxon>Azoarcus</taxon>
    </lineage>
</organism>
<evidence type="ECO:0000256" key="1">
    <source>
        <dbReference type="ARBA" id="ARBA00004651"/>
    </source>
</evidence>
<dbReference type="GO" id="GO:0140359">
    <property type="term" value="F:ABC-type transporter activity"/>
    <property type="evidence" value="ECO:0007669"/>
    <property type="project" value="InterPro"/>
</dbReference>